<dbReference type="EMBL" id="QWGP01000001">
    <property type="protein sequence ID" value="RHZ98840.1"/>
    <property type="molecule type" value="Genomic_DNA"/>
</dbReference>
<dbReference type="NCBIfam" id="TIGR01543">
    <property type="entry name" value="proheadase_HK97"/>
    <property type="match status" value="1"/>
</dbReference>
<feature type="domain" description="Prohead serine protease" evidence="4">
    <location>
        <begin position="19"/>
        <end position="161"/>
    </location>
</feature>
<comment type="caution">
    <text evidence="5">The sequence shown here is derived from an EMBL/GenBank/DDBJ whole genome shotgun (WGS) entry which is preliminary data.</text>
</comment>
<reference evidence="5 6" key="1">
    <citation type="submission" date="2018-08" db="EMBL/GenBank/DDBJ databases">
        <title>Draft genome sequence of Rhodobacter sphaeroides FY.</title>
        <authorList>
            <person name="Rayyan A."/>
            <person name="Meyer T.E."/>
            <person name="Kyndt J.A."/>
        </authorList>
    </citation>
    <scope>NUCLEOTIDE SEQUENCE [LARGE SCALE GENOMIC DNA]</scope>
    <source>
        <strain evidence="5 6">FY</strain>
    </source>
</reference>
<dbReference type="InterPro" id="IPR006433">
    <property type="entry name" value="Prohead_protease"/>
</dbReference>
<dbReference type="AlphaFoldDB" id="A0AAX1USG1"/>
<evidence type="ECO:0000256" key="1">
    <source>
        <dbReference type="ARBA" id="ARBA00022612"/>
    </source>
</evidence>
<dbReference type="InterPro" id="IPR054613">
    <property type="entry name" value="Peptidase_S78_dom"/>
</dbReference>
<evidence type="ECO:0000256" key="2">
    <source>
        <dbReference type="ARBA" id="ARBA00022670"/>
    </source>
</evidence>
<keyword evidence="2 5" id="KW-0645">Protease</keyword>
<organism evidence="5 6">
    <name type="scientific">Cereibacter sphaeroides</name>
    <name type="common">Rhodobacter sphaeroides</name>
    <dbReference type="NCBI Taxonomy" id="1063"/>
    <lineage>
        <taxon>Bacteria</taxon>
        <taxon>Pseudomonadati</taxon>
        <taxon>Pseudomonadota</taxon>
        <taxon>Alphaproteobacteria</taxon>
        <taxon>Rhodobacterales</taxon>
        <taxon>Paracoccaceae</taxon>
        <taxon>Cereibacter</taxon>
    </lineage>
</organism>
<dbReference type="Pfam" id="PF04586">
    <property type="entry name" value="Peptidase_S78"/>
    <property type="match status" value="1"/>
</dbReference>
<keyword evidence="1" id="KW-1188">Viral release from host cell</keyword>
<accession>A0AAX1USG1</accession>
<dbReference type="RefSeq" id="WP_118999131.1">
    <property type="nucleotide sequence ID" value="NZ_QWGP01000001.1"/>
</dbReference>
<evidence type="ECO:0000313" key="5">
    <source>
        <dbReference type="EMBL" id="RHZ98840.1"/>
    </source>
</evidence>
<gene>
    <name evidence="5" type="ORF">D1114_01775</name>
</gene>
<name>A0AAX1USG1_CERSP</name>
<evidence type="ECO:0000259" key="4">
    <source>
        <dbReference type="Pfam" id="PF04586"/>
    </source>
</evidence>
<dbReference type="Proteomes" id="UP000266305">
    <property type="component" value="Unassembled WGS sequence"/>
</dbReference>
<evidence type="ECO:0000256" key="3">
    <source>
        <dbReference type="ARBA" id="ARBA00022801"/>
    </source>
</evidence>
<sequence>MNLSKFHTDLRFSSSLALDVKAEGDGRIEGYASTFGGEPDRHGDVVSAGAFSRTLKEHRAEGTTPAMLWAHQLEEPIGRWLRVEEDSKGLFVSGQLNLKTARGRDAYEHVRAGDVSGFSIGFVAPENGRRYLGKGAFALDEVDLVEISIVSVPANTRARIAGVKHIGSKAEAVTFLRDAGLSKTAAQRFAAGGFPALAGDDGAEERVRKFAAQIERATLQLRKS</sequence>
<dbReference type="GO" id="GO:0006508">
    <property type="term" value="P:proteolysis"/>
    <property type="evidence" value="ECO:0007669"/>
    <property type="project" value="UniProtKB-KW"/>
</dbReference>
<evidence type="ECO:0000313" key="6">
    <source>
        <dbReference type="Proteomes" id="UP000266305"/>
    </source>
</evidence>
<proteinExistence type="predicted"/>
<keyword evidence="3" id="KW-0378">Hydrolase</keyword>
<protein>
    <submittedName>
        <fullName evidence="5">HK97 family phage prohead protease</fullName>
    </submittedName>
</protein>
<dbReference type="GO" id="GO:0008233">
    <property type="term" value="F:peptidase activity"/>
    <property type="evidence" value="ECO:0007669"/>
    <property type="project" value="UniProtKB-KW"/>
</dbReference>